<dbReference type="AlphaFoldDB" id="A0A4Y7S1T9"/>
<keyword evidence="2" id="KW-1185">Reference proteome</keyword>
<evidence type="ECO:0000313" key="1">
    <source>
        <dbReference type="EMBL" id="TEB15055.1"/>
    </source>
</evidence>
<accession>A0A4Y7S1T9</accession>
<dbReference type="EMBL" id="QPFP01000368">
    <property type="protein sequence ID" value="TEB15055.1"/>
    <property type="molecule type" value="Genomic_DNA"/>
</dbReference>
<reference evidence="1 2" key="1">
    <citation type="journal article" date="2019" name="Nat. Ecol. Evol.">
        <title>Megaphylogeny resolves global patterns of mushroom evolution.</title>
        <authorList>
            <person name="Varga T."/>
            <person name="Krizsan K."/>
            <person name="Foldi C."/>
            <person name="Dima B."/>
            <person name="Sanchez-Garcia M."/>
            <person name="Sanchez-Ramirez S."/>
            <person name="Szollosi G.J."/>
            <person name="Szarkandi J.G."/>
            <person name="Papp V."/>
            <person name="Albert L."/>
            <person name="Andreopoulos W."/>
            <person name="Angelini C."/>
            <person name="Antonin V."/>
            <person name="Barry K.W."/>
            <person name="Bougher N.L."/>
            <person name="Buchanan P."/>
            <person name="Buyck B."/>
            <person name="Bense V."/>
            <person name="Catcheside P."/>
            <person name="Chovatia M."/>
            <person name="Cooper J."/>
            <person name="Damon W."/>
            <person name="Desjardin D."/>
            <person name="Finy P."/>
            <person name="Geml J."/>
            <person name="Haridas S."/>
            <person name="Hughes K."/>
            <person name="Justo A."/>
            <person name="Karasinski D."/>
            <person name="Kautmanova I."/>
            <person name="Kiss B."/>
            <person name="Kocsube S."/>
            <person name="Kotiranta H."/>
            <person name="LaButti K.M."/>
            <person name="Lechner B.E."/>
            <person name="Liimatainen K."/>
            <person name="Lipzen A."/>
            <person name="Lukacs Z."/>
            <person name="Mihaltcheva S."/>
            <person name="Morgado L.N."/>
            <person name="Niskanen T."/>
            <person name="Noordeloos M.E."/>
            <person name="Ohm R.A."/>
            <person name="Ortiz-Santana B."/>
            <person name="Ovrebo C."/>
            <person name="Racz N."/>
            <person name="Riley R."/>
            <person name="Savchenko A."/>
            <person name="Shiryaev A."/>
            <person name="Soop K."/>
            <person name="Spirin V."/>
            <person name="Szebenyi C."/>
            <person name="Tomsovsky M."/>
            <person name="Tulloss R.E."/>
            <person name="Uehling J."/>
            <person name="Grigoriev I.V."/>
            <person name="Vagvolgyi C."/>
            <person name="Papp T."/>
            <person name="Martin F.M."/>
            <person name="Miettinen O."/>
            <person name="Hibbett D.S."/>
            <person name="Nagy L.G."/>
        </authorList>
    </citation>
    <scope>NUCLEOTIDE SEQUENCE [LARGE SCALE GENOMIC DNA]</scope>
    <source>
        <strain evidence="1 2">FP101781</strain>
    </source>
</reference>
<organism evidence="1 2">
    <name type="scientific">Coprinellus micaceus</name>
    <name type="common">Glistening ink-cap mushroom</name>
    <name type="synonym">Coprinus micaceus</name>
    <dbReference type="NCBI Taxonomy" id="71717"/>
    <lineage>
        <taxon>Eukaryota</taxon>
        <taxon>Fungi</taxon>
        <taxon>Dikarya</taxon>
        <taxon>Basidiomycota</taxon>
        <taxon>Agaricomycotina</taxon>
        <taxon>Agaricomycetes</taxon>
        <taxon>Agaricomycetidae</taxon>
        <taxon>Agaricales</taxon>
        <taxon>Agaricineae</taxon>
        <taxon>Psathyrellaceae</taxon>
        <taxon>Coprinellus</taxon>
    </lineage>
</organism>
<name>A0A4Y7S1T9_COPMI</name>
<gene>
    <name evidence="1" type="ORF">FA13DRAFT_1823087</name>
</gene>
<evidence type="ECO:0000313" key="2">
    <source>
        <dbReference type="Proteomes" id="UP000298030"/>
    </source>
</evidence>
<sequence length="245" mass="27060">MDPQYRDKNIIELTEDELTSLGFLGPNALPGIKKLVEQIRADPENLGQVNCFQVELLRASTTPKLPLKELPQAFPTSPTFPGSPVLSDVDTLFSRLSASSTATTVVAPDLISEYESNFYYHGLSEDPPKLMWRSDLDTNPFPMPKVGGRFVKPPSKTAFGIFNKRLNVVWDSTVAPRIIALLKTHGIKRSVLKTARFLIVNEDAGTETWGPDTIWIAVHPNTTKAAEVHGAVVEFYEGAVESLPR</sequence>
<comment type="caution">
    <text evidence="1">The sequence shown here is derived from an EMBL/GenBank/DDBJ whole genome shotgun (WGS) entry which is preliminary data.</text>
</comment>
<dbReference type="Proteomes" id="UP000298030">
    <property type="component" value="Unassembled WGS sequence"/>
</dbReference>
<protein>
    <submittedName>
        <fullName evidence="1">Uncharacterized protein</fullName>
    </submittedName>
</protein>
<proteinExistence type="predicted"/>
<dbReference type="OrthoDB" id="3364808at2759"/>